<evidence type="ECO:0000256" key="3">
    <source>
        <dbReference type="ARBA" id="ARBA00022729"/>
    </source>
</evidence>
<evidence type="ECO:0000256" key="2">
    <source>
        <dbReference type="ARBA" id="ARBA00010742"/>
    </source>
</evidence>
<reference evidence="6" key="1">
    <citation type="submission" date="2020-10" db="EMBL/GenBank/DDBJ databases">
        <authorList>
            <person name="Gilroy R."/>
        </authorList>
    </citation>
    <scope>NUCLEOTIDE SEQUENCE</scope>
    <source>
        <strain evidence="6">C6-149</strain>
    </source>
</reference>
<evidence type="ECO:0000256" key="4">
    <source>
        <dbReference type="SAM" id="Phobius"/>
    </source>
</evidence>
<comment type="similarity">
    <text evidence="2">Belongs to the bacterial solute-binding protein SsuA/TauA family.</text>
</comment>
<gene>
    <name evidence="6" type="ORF">IAA89_01665</name>
</gene>
<proteinExistence type="inferred from homology"/>
<dbReference type="PANTHER" id="PTHR30024">
    <property type="entry name" value="ALIPHATIC SULFONATES-BINDING PROTEIN-RELATED"/>
    <property type="match status" value="1"/>
</dbReference>
<evidence type="ECO:0000259" key="5">
    <source>
        <dbReference type="Pfam" id="PF04069"/>
    </source>
</evidence>
<organism evidence="6 7">
    <name type="scientific">Candidatus Gallilactobacillus intestinavium</name>
    <dbReference type="NCBI Taxonomy" id="2840838"/>
    <lineage>
        <taxon>Bacteria</taxon>
        <taxon>Bacillati</taxon>
        <taxon>Bacillota</taxon>
        <taxon>Bacilli</taxon>
        <taxon>Lactobacillales</taxon>
        <taxon>Lactobacillaceae</taxon>
        <taxon>Lactobacillaceae incertae sedis</taxon>
        <taxon>Candidatus Gallilactobacillus</taxon>
    </lineage>
</organism>
<sequence>MKKKYYWWLLLVLVIFLIVLGFLYFKDNDSYKHKSANEIKTVKIGILNVPNDVAVVRSNGSLNKALKKYGYRAKFIVFDSGVDANKALMSGSIDMATMGDTNAVIALDKHIPVKLVWVNDVIEKNEALIVKNNSHINSLNALSGHMVATPFACTSQYSLETVLNLHHIKKVKLMDMDTQDIVSAWERGDIKAAYTWEPTLSQLKKDGHVLISSKTLHNEGYLTANVTLMRNQFITEHHKVALAIINCLSKMHRDYNSNLHKSKIYADAAKQVDIPISTAKTMMSESQYPSIKKEKQFNNKIFPRSLLLITKFLIKNQAINRNLSNRQITHFLNIDLIK</sequence>
<dbReference type="SUPFAM" id="SSF53850">
    <property type="entry name" value="Periplasmic binding protein-like II"/>
    <property type="match status" value="1"/>
</dbReference>
<dbReference type="EMBL" id="JADIMP010000031">
    <property type="protein sequence ID" value="MBO8441148.1"/>
    <property type="molecule type" value="Genomic_DNA"/>
</dbReference>
<evidence type="ECO:0000313" key="7">
    <source>
        <dbReference type="Proteomes" id="UP000823614"/>
    </source>
</evidence>
<dbReference type="Gene3D" id="3.40.190.10">
    <property type="entry name" value="Periplasmic binding protein-like II"/>
    <property type="match status" value="2"/>
</dbReference>
<feature type="transmembrane region" description="Helical" evidence="4">
    <location>
        <begin position="6"/>
        <end position="25"/>
    </location>
</feature>
<keyword evidence="3" id="KW-0732">Signal</keyword>
<evidence type="ECO:0000256" key="1">
    <source>
        <dbReference type="ARBA" id="ARBA00004418"/>
    </source>
</evidence>
<dbReference type="InterPro" id="IPR007210">
    <property type="entry name" value="ABC_Gly_betaine_transp_sub-bd"/>
</dbReference>
<reference evidence="6" key="2">
    <citation type="journal article" date="2021" name="PeerJ">
        <title>Extensive microbial diversity within the chicken gut microbiome revealed by metagenomics and culture.</title>
        <authorList>
            <person name="Gilroy R."/>
            <person name="Ravi A."/>
            <person name="Getino M."/>
            <person name="Pursley I."/>
            <person name="Horton D.L."/>
            <person name="Alikhan N.F."/>
            <person name="Baker D."/>
            <person name="Gharbi K."/>
            <person name="Hall N."/>
            <person name="Watson M."/>
            <person name="Adriaenssens E.M."/>
            <person name="Foster-Nyarko E."/>
            <person name="Jarju S."/>
            <person name="Secka A."/>
            <person name="Antonio M."/>
            <person name="Oren A."/>
            <person name="Chaudhuri R.R."/>
            <person name="La Ragione R."/>
            <person name="Hildebrand F."/>
            <person name="Pallen M.J."/>
        </authorList>
    </citation>
    <scope>NUCLEOTIDE SEQUENCE</scope>
    <source>
        <strain evidence="6">C6-149</strain>
    </source>
</reference>
<comment type="caution">
    <text evidence="6">The sequence shown here is derived from an EMBL/GenBank/DDBJ whole genome shotgun (WGS) entry which is preliminary data.</text>
</comment>
<protein>
    <submittedName>
        <fullName evidence="6">ABC transporter substrate-binding protein</fullName>
    </submittedName>
</protein>
<keyword evidence="4" id="KW-0812">Transmembrane</keyword>
<comment type="subcellular location">
    <subcellularLocation>
        <location evidence="1">Periplasm</location>
    </subcellularLocation>
</comment>
<keyword evidence="4" id="KW-1133">Transmembrane helix</keyword>
<evidence type="ECO:0000313" key="6">
    <source>
        <dbReference type="EMBL" id="MBO8441148.1"/>
    </source>
</evidence>
<accession>A0A9D9E584</accession>
<dbReference type="AlphaFoldDB" id="A0A9D9E584"/>
<dbReference type="GO" id="GO:0043190">
    <property type="term" value="C:ATP-binding cassette (ABC) transporter complex"/>
    <property type="evidence" value="ECO:0007669"/>
    <property type="project" value="InterPro"/>
</dbReference>
<name>A0A9D9E584_9LACO</name>
<dbReference type="GO" id="GO:0042918">
    <property type="term" value="P:alkanesulfonate transmembrane transport"/>
    <property type="evidence" value="ECO:0007669"/>
    <property type="project" value="TreeGrafter"/>
</dbReference>
<dbReference type="PANTHER" id="PTHR30024:SF47">
    <property type="entry name" value="TAURINE-BINDING PERIPLASMIC PROTEIN"/>
    <property type="match status" value="1"/>
</dbReference>
<dbReference type="GO" id="GO:0022857">
    <property type="term" value="F:transmembrane transporter activity"/>
    <property type="evidence" value="ECO:0007669"/>
    <property type="project" value="InterPro"/>
</dbReference>
<feature type="domain" description="ABC-type glycine betaine transport system substrate-binding" evidence="5">
    <location>
        <begin position="62"/>
        <end position="246"/>
    </location>
</feature>
<keyword evidence="4" id="KW-0472">Membrane</keyword>
<dbReference type="Pfam" id="PF04069">
    <property type="entry name" value="OpuAC"/>
    <property type="match status" value="1"/>
</dbReference>
<dbReference type="Proteomes" id="UP000823614">
    <property type="component" value="Unassembled WGS sequence"/>
</dbReference>
<dbReference type="GO" id="GO:0042597">
    <property type="term" value="C:periplasmic space"/>
    <property type="evidence" value="ECO:0007669"/>
    <property type="project" value="UniProtKB-SubCell"/>
</dbReference>